<name>A0A9P6KCF0_9FUNG</name>
<feature type="region of interest" description="Disordered" evidence="3">
    <location>
        <begin position="296"/>
        <end position="340"/>
    </location>
</feature>
<feature type="signal peptide" evidence="4">
    <location>
        <begin position="1"/>
        <end position="20"/>
    </location>
</feature>
<evidence type="ECO:0000313" key="6">
    <source>
        <dbReference type="EMBL" id="KAF9579746.1"/>
    </source>
</evidence>
<dbReference type="OrthoDB" id="407355at2759"/>
<reference evidence="6" key="1">
    <citation type="journal article" date="2020" name="Fungal Divers.">
        <title>Resolving the Mortierellaceae phylogeny through synthesis of multi-gene phylogenetics and phylogenomics.</title>
        <authorList>
            <person name="Vandepol N."/>
            <person name="Liber J."/>
            <person name="Desiro A."/>
            <person name="Na H."/>
            <person name="Kennedy M."/>
            <person name="Barry K."/>
            <person name="Grigoriev I.V."/>
            <person name="Miller A.N."/>
            <person name="O'Donnell K."/>
            <person name="Stajich J.E."/>
            <person name="Bonito G."/>
        </authorList>
    </citation>
    <scope>NUCLEOTIDE SEQUENCE</scope>
    <source>
        <strain evidence="6">KOD1015</strain>
    </source>
</reference>
<evidence type="ECO:0000256" key="3">
    <source>
        <dbReference type="SAM" id="MobiDB-lite"/>
    </source>
</evidence>
<dbReference type="Pfam" id="PF01522">
    <property type="entry name" value="Polysacc_deac_1"/>
    <property type="match status" value="1"/>
</dbReference>
<accession>A0A9P6KCF0</accession>
<keyword evidence="4" id="KW-0732">Signal</keyword>
<dbReference type="PROSITE" id="PS51677">
    <property type="entry name" value="NODB"/>
    <property type="match status" value="1"/>
</dbReference>
<protein>
    <submittedName>
        <fullName evidence="6">Chitin deacetylase</fullName>
    </submittedName>
</protein>
<dbReference type="InterPro" id="IPR002509">
    <property type="entry name" value="NODB_dom"/>
</dbReference>
<evidence type="ECO:0000259" key="5">
    <source>
        <dbReference type="PROSITE" id="PS51677"/>
    </source>
</evidence>
<proteinExistence type="predicted"/>
<gene>
    <name evidence="6" type="primary">CDA2_7</name>
    <name evidence="6" type="ORF">BGW38_003876</name>
</gene>
<dbReference type="PANTHER" id="PTHR10587:SF133">
    <property type="entry name" value="CHITIN DEACETYLASE 1-RELATED"/>
    <property type="match status" value="1"/>
</dbReference>
<dbReference type="InterPro" id="IPR011330">
    <property type="entry name" value="Glyco_hydro/deAcase_b/a-brl"/>
</dbReference>
<dbReference type="PANTHER" id="PTHR10587">
    <property type="entry name" value="GLYCOSYL TRANSFERASE-RELATED"/>
    <property type="match status" value="1"/>
</dbReference>
<feature type="compositionally biased region" description="Low complexity" evidence="3">
    <location>
        <begin position="314"/>
        <end position="323"/>
    </location>
</feature>
<dbReference type="GO" id="GO:0005975">
    <property type="term" value="P:carbohydrate metabolic process"/>
    <property type="evidence" value="ECO:0007669"/>
    <property type="project" value="InterPro"/>
</dbReference>
<evidence type="ECO:0000313" key="7">
    <source>
        <dbReference type="Proteomes" id="UP000780801"/>
    </source>
</evidence>
<evidence type="ECO:0000256" key="1">
    <source>
        <dbReference type="ARBA" id="ARBA00022723"/>
    </source>
</evidence>
<evidence type="ECO:0000256" key="4">
    <source>
        <dbReference type="SAM" id="SignalP"/>
    </source>
</evidence>
<feature type="chain" id="PRO_5040408988" evidence="4">
    <location>
        <begin position="21"/>
        <end position="376"/>
    </location>
</feature>
<dbReference type="SUPFAM" id="SSF88713">
    <property type="entry name" value="Glycoside hydrolase/deacetylase"/>
    <property type="match status" value="1"/>
</dbReference>
<keyword evidence="1" id="KW-0479">Metal-binding</keyword>
<sequence length="376" mass="40355">MKFATSTFTVLALTLAVVKAQVQIKIDATKYPALQGTPDVKHPQVQAWLKEIDLTGAPTFALRKGAPPECPAKPDPAECIWTCDGCAQEDITACGAANTWGVTFDDGPSIYTPPLLDFLKQNKVPATFFLIGGNVIQNPDIVKRELDEGHHLASHTWSHSALTTLTNEQIVAEMKWTEKAVQEATGVRLKYMRPPYGDINNRVRFVLKKLGYKVVDWTGDEFDTKDWQIGASVTAVDASGKSSSHVYTETEALNHFKTSLDQYAASAKTKGFYCLEHDIKEVEVNFAKKLIPMGQQHQSDAQPYQEGGVMPPSGNKGNNTNAGNGNGNGTNNGNTTNPTIVHNKNGTDTKSAGIKSAGGLSVVIAAAAVAAGAILA</sequence>
<dbReference type="GO" id="GO:0004099">
    <property type="term" value="F:chitin deacetylase activity"/>
    <property type="evidence" value="ECO:0007669"/>
    <property type="project" value="TreeGrafter"/>
</dbReference>
<dbReference type="Proteomes" id="UP000780801">
    <property type="component" value="Unassembled WGS sequence"/>
</dbReference>
<dbReference type="GO" id="GO:0016020">
    <property type="term" value="C:membrane"/>
    <property type="evidence" value="ECO:0007669"/>
    <property type="project" value="TreeGrafter"/>
</dbReference>
<evidence type="ECO:0000256" key="2">
    <source>
        <dbReference type="ARBA" id="ARBA00022801"/>
    </source>
</evidence>
<organism evidence="6 7">
    <name type="scientific">Lunasporangiospora selenospora</name>
    <dbReference type="NCBI Taxonomy" id="979761"/>
    <lineage>
        <taxon>Eukaryota</taxon>
        <taxon>Fungi</taxon>
        <taxon>Fungi incertae sedis</taxon>
        <taxon>Mucoromycota</taxon>
        <taxon>Mortierellomycotina</taxon>
        <taxon>Mortierellomycetes</taxon>
        <taxon>Mortierellales</taxon>
        <taxon>Mortierellaceae</taxon>
        <taxon>Lunasporangiospora</taxon>
    </lineage>
</organism>
<keyword evidence="7" id="KW-1185">Reference proteome</keyword>
<dbReference type="GO" id="GO:0009272">
    <property type="term" value="P:fungal-type cell wall biogenesis"/>
    <property type="evidence" value="ECO:0007669"/>
    <property type="project" value="UniProtKB-ARBA"/>
</dbReference>
<feature type="domain" description="NodB homology" evidence="5">
    <location>
        <begin position="98"/>
        <end position="287"/>
    </location>
</feature>
<dbReference type="InterPro" id="IPR050248">
    <property type="entry name" value="Polysacc_deacetylase_ArnD"/>
</dbReference>
<keyword evidence="2" id="KW-0378">Hydrolase</keyword>
<dbReference type="Gene3D" id="3.20.20.370">
    <property type="entry name" value="Glycoside hydrolase/deacetylase"/>
    <property type="match status" value="1"/>
</dbReference>
<dbReference type="GO" id="GO:0046872">
    <property type="term" value="F:metal ion binding"/>
    <property type="evidence" value="ECO:0007669"/>
    <property type="project" value="UniProtKB-KW"/>
</dbReference>
<dbReference type="AlphaFoldDB" id="A0A9P6KCF0"/>
<comment type="caution">
    <text evidence="6">The sequence shown here is derived from an EMBL/GenBank/DDBJ whole genome shotgun (WGS) entry which is preliminary data.</text>
</comment>
<dbReference type="EMBL" id="JAABOA010002523">
    <property type="protein sequence ID" value="KAF9579746.1"/>
    <property type="molecule type" value="Genomic_DNA"/>
</dbReference>